<evidence type="ECO:0000313" key="1">
    <source>
        <dbReference type="EMBL" id="KIT14295.1"/>
    </source>
</evidence>
<sequence length="146" mass="15893">MRLLIGIVLVLLAAIGGAGAAYVTRAPSSDHAEPPEPLPQTEYVALRRELIIPIVVDGRVRAHVVMGLGVHSETLPTEEILRREPILRDRLLEASFLHAAAGGFDGRFTEVLRMNRLRVALGEAASAALAPHDAQILIQSIDRRDR</sequence>
<accession>A0A0D1EEH9</accession>
<reference evidence="1 2" key="1">
    <citation type="submission" date="2015-02" db="EMBL/GenBank/DDBJ databases">
        <title>Genome Sequence of Jannaschia aquimarina DSM28248, a member of the Roseobacter clade.</title>
        <authorList>
            <person name="Voget S."/>
            <person name="Daniel R."/>
        </authorList>
    </citation>
    <scope>NUCLEOTIDE SEQUENCE [LARGE SCALE GENOMIC DNA]</scope>
    <source>
        <strain evidence="1 2">GSW-M26</strain>
    </source>
</reference>
<name>A0A0D1EEH9_9RHOB</name>
<organism evidence="1 2">
    <name type="scientific">Jannaschia aquimarina</name>
    <dbReference type="NCBI Taxonomy" id="935700"/>
    <lineage>
        <taxon>Bacteria</taxon>
        <taxon>Pseudomonadati</taxon>
        <taxon>Pseudomonadota</taxon>
        <taxon>Alphaproteobacteria</taxon>
        <taxon>Rhodobacterales</taxon>
        <taxon>Roseobacteraceae</taxon>
        <taxon>Jannaschia</taxon>
    </lineage>
</organism>
<gene>
    <name evidence="1" type="ORF">jaqu_40890</name>
</gene>
<comment type="caution">
    <text evidence="1">The sequence shown here is derived from an EMBL/GenBank/DDBJ whole genome shotgun (WGS) entry which is preliminary data.</text>
</comment>
<dbReference type="OrthoDB" id="7864548at2"/>
<dbReference type="EMBL" id="JYFE01000081">
    <property type="protein sequence ID" value="KIT14295.1"/>
    <property type="molecule type" value="Genomic_DNA"/>
</dbReference>
<dbReference type="STRING" id="935700.jaqu_40890"/>
<dbReference type="RefSeq" id="WP_052501092.1">
    <property type="nucleotide sequence ID" value="NZ_FZPF01000001.1"/>
</dbReference>
<keyword evidence="2" id="KW-1185">Reference proteome</keyword>
<dbReference type="Proteomes" id="UP000032232">
    <property type="component" value="Unassembled WGS sequence"/>
</dbReference>
<dbReference type="AlphaFoldDB" id="A0A0D1EEH9"/>
<protein>
    <recommendedName>
        <fullName evidence="3">Flagellar basal body-associated protein FliL</fullName>
    </recommendedName>
</protein>
<dbReference type="PATRIC" id="fig|935700.4.peg.4215"/>
<evidence type="ECO:0000313" key="2">
    <source>
        <dbReference type="Proteomes" id="UP000032232"/>
    </source>
</evidence>
<proteinExistence type="predicted"/>
<evidence type="ECO:0008006" key="3">
    <source>
        <dbReference type="Google" id="ProtNLM"/>
    </source>
</evidence>